<keyword evidence="2" id="KW-0645">Protease</keyword>
<dbReference type="EMBL" id="VSWD01000014">
    <property type="protein sequence ID" value="KAK3083215.1"/>
    <property type="molecule type" value="Genomic_DNA"/>
</dbReference>
<dbReference type="Gene3D" id="3.10.20.370">
    <property type="match status" value="1"/>
</dbReference>
<dbReference type="InterPro" id="IPR043128">
    <property type="entry name" value="Rev_trsase/Diguanyl_cyclase"/>
</dbReference>
<dbReference type="Pfam" id="PF17921">
    <property type="entry name" value="Integrase_H2C2"/>
    <property type="match status" value="1"/>
</dbReference>
<protein>
    <recommendedName>
        <fullName evidence="1">RNA-directed DNA polymerase</fullName>
        <ecNumber evidence="1">2.7.7.49</ecNumber>
    </recommendedName>
</protein>
<reference evidence="12" key="1">
    <citation type="submission" date="2019-08" db="EMBL/GenBank/DDBJ databases">
        <title>The improved chromosome-level genome for the pearl oyster Pinctada fucata martensii using PacBio sequencing and Hi-C.</title>
        <authorList>
            <person name="Zheng Z."/>
        </authorList>
    </citation>
    <scope>NUCLEOTIDE SEQUENCE</scope>
    <source>
        <strain evidence="12">ZZ-2019</strain>
        <tissue evidence="12">Adductor muscle</tissue>
    </source>
</reference>
<dbReference type="PANTHER" id="PTHR37984:SF5">
    <property type="entry name" value="PROTEIN NYNRIN-LIKE"/>
    <property type="match status" value="1"/>
</dbReference>
<dbReference type="EC" id="2.7.7.49" evidence="1"/>
<evidence type="ECO:0000256" key="2">
    <source>
        <dbReference type="ARBA" id="ARBA00022670"/>
    </source>
</evidence>
<dbReference type="SUPFAM" id="SSF56672">
    <property type="entry name" value="DNA/RNA polymerases"/>
    <property type="match status" value="1"/>
</dbReference>
<keyword evidence="13" id="KW-1185">Reference proteome</keyword>
<dbReference type="Gene3D" id="1.10.340.70">
    <property type="match status" value="1"/>
</dbReference>
<dbReference type="InterPro" id="IPR012337">
    <property type="entry name" value="RNaseH-like_sf"/>
</dbReference>
<feature type="compositionally biased region" description="Polar residues" evidence="9">
    <location>
        <begin position="1218"/>
        <end position="1231"/>
    </location>
</feature>
<evidence type="ECO:0000313" key="13">
    <source>
        <dbReference type="Proteomes" id="UP001186944"/>
    </source>
</evidence>
<dbReference type="PROSITE" id="PS50994">
    <property type="entry name" value="INTEGRASE"/>
    <property type="match status" value="1"/>
</dbReference>
<dbReference type="PROSITE" id="PS50878">
    <property type="entry name" value="RT_POL"/>
    <property type="match status" value="1"/>
</dbReference>
<evidence type="ECO:0000256" key="1">
    <source>
        <dbReference type="ARBA" id="ARBA00012493"/>
    </source>
</evidence>
<name>A0AA88XLD8_PINIB</name>
<keyword evidence="4" id="KW-0548">Nucleotidyltransferase</keyword>
<dbReference type="InterPro" id="IPR000477">
    <property type="entry name" value="RT_dom"/>
</dbReference>
<dbReference type="GO" id="GO:0004519">
    <property type="term" value="F:endonuclease activity"/>
    <property type="evidence" value="ECO:0007669"/>
    <property type="project" value="UniProtKB-KW"/>
</dbReference>
<dbReference type="InterPro" id="IPR043502">
    <property type="entry name" value="DNA/RNA_pol_sf"/>
</dbReference>
<evidence type="ECO:0000313" key="12">
    <source>
        <dbReference type="EMBL" id="KAK3083215.1"/>
    </source>
</evidence>
<evidence type="ECO:0000256" key="3">
    <source>
        <dbReference type="ARBA" id="ARBA00022679"/>
    </source>
</evidence>
<keyword evidence="3" id="KW-0808">Transferase</keyword>
<keyword evidence="7" id="KW-0378">Hydrolase</keyword>
<dbReference type="CDD" id="cd01647">
    <property type="entry name" value="RT_LTR"/>
    <property type="match status" value="1"/>
</dbReference>
<evidence type="ECO:0000256" key="5">
    <source>
        <dbReference type="ARBA" id="ARBA00022722"/>
    </source>
</evidence>
<sequence length="1264" mass="145416">MAEKVRLQIGNFSQTHDIVVCDISDDLLLGLDFLQDHDTVIDLKSYMVSFGEEKIPIKQINDTKSTKHVNIYKISIQKRTVIPPNTMKFIKLKTDIPCHEPLAIQPRNIHQELFCPNSVVSPINPYVAIRNLSSRYLTLKKNVAIGVGIGVDEIINFEDDQEIDERKDTVFNINKLGQEDKTESTKKSNMNVLPDYLTDLYERATSKLTKEESHEVQNLLSKFQHVFAANDFDIGQFNGNIKHKIDTKDAQPIKQKLRRTPMGFEDEEEKHIQQMLERGIIQPSSSEWASPPVLIRKKDGSLRFCIDFRALNKVTTKDAFPIPNLKDCIDTLRGNIYFSSLDMAWGYWQIPMDEKDRHKTAFVTKYGLFEHVRLPFGLCNSPATFSRVIQLVLQGLTWRECLAYLDDVIVIGADFQSHVQNLQTVMSRFEKYNLKLKPKKCNLFQTEIKFLGKIVSAKGISVNPECIESVKNWPQPKTKKEVESFLGFANYHRDHIKEFAKLAEPLHESVKKSKRSELYWLENQQNAFQKLKIAIINAISLDYPSPNPDDIFILDTDASDKCVGAELTQIHNGSERIISFASKILTPAQRKYCTTRKELLAIIVFTRQFRHFLLGRNFILRTDHNSLTWLLNFKNIEGQLARWIEELSQYNITIQHRSGSKHTNADGLSRIPDNIQPCSNYNSNIDVKDLPCGGCSFCTRAKNQWKTFEDEIDYVVPLTVRAVENITPSTSSTVFESYSNDFLREAQSSDPNVQTLVKWLVNNHTPSQQELSLSSNSVKYFWSCFSQLSLKDNILYYKWEDPVTPRYLFVVPDCMKKDIFKACHDSISAGHLGQNKTLERIKQCAIWYGLSKDSKLYVQNCSVCNKNKKQNIKAKSSLGQYHAGSPMQRLHIDILGPLPITKNGNKYILMIIDQFSKWLECFPLSNQNAETVAKSLVDEFISRFGCPFELHTDQGRNMDGSLMRHLCNLLDIAKTRTTPYHPASNGQVERYNRVILQTLRCYLKNKQQNWDIHLPQISGAIRSTVNRQTGFTPNFLMLGREIIQPIDIMIGTAALNEPEKETCDYLLNLRTNLEKAHELARNNIRSAQSRQKRDYDVKIFETSYCVGDVVLKLDSATKVGQSSKLKSPWKGPYVIIEVKSPALFKIIDRKNKEWVIHHDRLKLFHDREYPIWIKRIRNKVMNTMVHQDDYNHEEESCNHSADVDISSLFREDNDPVSPATSDPLSHPQSSVESDHLIPTDSQTVSDYRSGRKTRRPRYLDDYVA</sequence>
<dbReference type="FunFam" id="3.30.70.270:FF:000020">
    <property type="entry name" value="Transposon Tf2-6 polyprotein-like Protein"/>
    <property type="match status" value="1"/>
</dbReference>
<dbReference type="GO" id="GO:0006508">
    <property type="term" value="P:proteolysis"/>
    <property type="evidence" value="ECO:0007669"/>
    <property type="project" value="UniProtKB-KW"/>
</dbReference>
<dbReference type="Gene3D" id="3.10.10.10">
    <property type="entry name" value="HIV Type 1 Reverse Transcriptase, subunit A, domain 1"/>
    <property type="match status" value="1"/>
</dbReference>
<gene>
    <name evidence="12" type="ORF">FSP39_016976</name>
</gene>
<dbReference type="FunFam" id="3.10.20.370:FF:000001">
    <property type="entry name" value="Retrovirus-related Pol polyprotein from transposon 17.6-like protein"/>
    <property type="match status" value="1"/>
</dbReference>
<dbReference type="AlphaFoldDB" id="A0AA88XLD8"/>
<dbReference type="Proteomes" id="UP001186944">
    <property type="component" value="Unassembled WGS sequence"/>
</dbReference>
<dbReference type="Gene3D" id="3.30.70.270">
    <property type="match status" value="2"/>
</dbReference>
<dbReference type="GO" id="GO:0008233">
    <property type="term" value="F:peptidase activity"/>
    <property type="evidence" value="ECO:0007669"/>
    <property type="project" value="UniProtKB-KW"/>
</dbReference>
<dbReference type="InterPro" id="IPR021109">
    <property type="entry name" value="Peptidase_aspartic_dom_sf"/>
</dbReference>
<evidence type="ECO:0000256" key="4">
    <source>
        <dbReference type="ARBA" id="ARBA00022695"/>
    </source>
</evidence>
<feature type="region of interest" description="Disordered" evidence="9">
    <location>
        <begin position="1210"/>
        <end position="1264"/>
    </location>
</feature>
<evidence type="ECO:0000259" key="11">
    <source>
        <dbReference type="PROSITE" id="PS50994"/>
    </source>
</evidence>
<dbReference type="Gene3D" id="3.30.420.10">
    <property type="entry name" value="Ribonuclease H-like superfamily/Ribonuclease H"/>
    <property type="match status" value="1"/>
</dbReference>
<keyword evidence="8" id="KW-0695">RNA-directed DNA polymerase</keyword>
<organism evidence="12 13">
    <name type="scientific">Pinctada imbricata</name>
    <name type="common">Atlantic pearl-oyster</name>
    <name type="synonym">Pinctada martensii</name>
    <dbReference type="NCBI Taxonomy" id="66713"/>
    <lineage>
        <taxon>Eukaryota</taxon>
        <taxon>Metazoa</taxon>
        <taxon>Spiralia</taxon>
        <taxon>Lophotrochozoa</taxon>
        <taxon>Mollusca</taxon>
        <taxon>Bivalvia</taxon>
        <taxon>Autobranchia</taxon>
        <taxon>Pteriomorphia</taxon>
        <taxon>Pterioida</taxon>
        <taxon>Pterioidea</taxon>
        <taxon>Pteriidae</taxon>
        <taxon>Pinctada</taxon>
    </lineage>
</organism>
<dbReference type="InterPro" id="IPR041373">
    <property type="entry name" value="RT_RNaseH"/>
</dbReference>
<accession>A0AA88XLD8</accession>
<dbReference type="FunFam" id="3.30.420.10:FF:000032">
    <property type="entry name" value="Retrovirus-related Pol polyprotein from transposon 297-like Protein"/>
    <property type="match status" value="1"/>
</dbReference>
<dbReference type="FunFam" id="1.10.340.70:FF:000001">
    <property type="entry name" value="Retrovirus-related Pol polyprotein from transposon gypsy-like Protein"/>
    <property type="match status" value="1"/>
</dbReference>
<evidence type="ECO:0000259" key="10">
    <source>
        <dbReference type="PROSITE" id="PS50878"/>
    </source>
</evidence>
<keyword evidence="6" id="KW-0255">Endonuclease</keyword>
<keyword evidence="5" id="KW-0540">Nuclease</keyword>
<feature type="domain" description="Integrase catalytic" evidence="11">
    <location>
        <begin position="882"/>
        <end position="1041"/>
    </location>
</feature>
<dbReference type="GO" id="GO:0015074">
    <property type="term" value="P:DNA integration"/>
    <property type="evidence" value="ECO:0007669"/>
    <property type="project" value="InterPro"/>
</dbReference>
<dbReference type="FunFam" id="3.10.10.10:FF:000002">
    <property type="entry name" value="Retrovirus-related Pol polyprotein from transposon 17.6-like protein"/>
    <property type="match status" value="1"/>
</dbReference>
<dbReference type="InterPro" id="IPR041588">
    <property type="entry name" value="Integrase_H2C2"/>
</dbReference>
<dbReference type="SUPFAM" id="SSF53098">
    <property type="entry name" value="Ribonuclease H-like"/>
    <property type="match status" value="1"/>
</dbReference>
<dbReference type="CDD" id="cd09274">
    <property type="entry name" value="RNase_HI_RT_Ty3"/>
    <property type="match status" value="1"/>
</dbReference>
<evidence type="ECO:0000256" key="9">
    <source>
        <dbReference type="SAM" id="MobiDB-lite"/>
    </source>
</evidence>
<dbReference type="InterPro" id="IPR001584">
    <property type="entry name" value="Integrase_cat-core"/>
</dbReference>
<feature type="domain" description="Reverse transcriptase" evidence="10">
    <location>
        <begin position="276"/>
        <end position="455"/>
    </location>
</feature>
<dbReference type="GO" id="GO:0003676">
    <property type="term" value="F:nucleic acid binding"/>
    <property type="evidence" value="ECO:0007669"/>
    <property type="project" value="InterPro"/>
</dbReference>
<dbReference type="GO" id="GO:0003964">
    <property type="term" value="F:RNA-directed DNA polymerase activity"/>
    <property type="evidence" value="ECO:0007669"/>
    <property type="project" value="UniProtKB-KW"/>
</dbReference>
<dbReference type="InterPro" id="IPR036397">
    <property type="entry name" value="RNaseH_sf"/>
</dbReference>
<evidence type="ECO:0000256" key="6">
    <source>
        <dbReference type="ARBA" id="ARBA00022759"/>
    </source>
</evidence>
<comment type="caution">
    <text evidence="12">The sequence shown here is derived from an EMBL/GenBank/DDBJ whole genome shotgun (WGS) entry which is preliminary data.</text>
</comment>
<evidence type="ECO:0000256" key="7">
    <source>
        <dbReference type="ARBA" id="ARBA00022801"/>
    </source>
</evidence>
<dbReference type="FunFam" id="3.10.10.10:FF:000007">
    <property type="entry name" value="Retrovirus-related Pol polyprotein from transposon 17.6-like Protein"/>
    <property type="match status" value="1"/>
</dbReference>
<dbReference type="InterPro" id="IPR050951">
    <property type="entry name" value="Retrovirus_Pol_polyprotein"/>
</dbReference>
<dbReference type="Pfam" id="PF00078">
    <property type="entry name" value="RVT_1"/>
    <property type="match status" value="1"/>
</dbReference>
<proteinExistence type="predicted"/>
<dbReference type="Pfam" id="PF00665">
    <property type="entry name" value="rve"/>
    <property type="match status" value="1"/>
</dbReference>
<evidence type="ECO:0000256" key="8">
    <source>
        <dbReference type="ARBA" id="ARBA00022918"/>
    </source>
</evidence>
<dbReference type="Gene3D" id="2.40.70.10">
    <property type="entry name" value="Acid Proteases"/>
    <property type="match status" value="1"/>
</dbReference>
<dbReference type="PANTHER" id="PTHR37984">
    <property type="entry name" value="PROTEIN CBG26694"/>
    <property type="match status" value="1"/>
</dbReference>
<dbReference type="Pfam" id="PF17917">
    <property type="entry name" value="RT_RNaseH"/>
    <property type="match status" value="1"/>
</dbReference>